<keyword evidence="2" id="KW-1185">Reference proteome</keyword>
<organism evidence="1 2">
    <name type="scientific">Digitaria exilis</name>
    <dbReference type="NCBI Taxonomy" id="1010633"/>
    <lineage>
        <taxon>Eukaryota</taxon>
        <taxon>Viridiplantae</taxon>
        <taxon>Streptophyta</taxon>
        <taxon>Embryophyta</taxon>
        <taxon>Tracheophyta</taxon>
        <taxon>Spermatophyta</taxon>
        <taxon>Magnoliopsida</taxon>
        <taxon>Liliopsida</taxon>
        <taxon>Poales</taxon>
        <taxon>Poaceae</taxon>
        <taxon>PACMAD clade</taxon>
        <taxon>Panicoideae</taxon>
        <taxon>Panicodae</taxon>
        <taxon>Paniceae</taxon>
        <taxon>Anthephorinae</taxon>
        <taxon>Digitaria</taxon>
    </lineage>
</organism>
<dbReference type="PANTHER" id="PTHR33377">
    <property type="entry name" value="OS10G0134700 PROTEIN-RELATED"/>
    <property type="match status" value="1"/>
</dbReference>
<proteinExistence type="predicted"/>
<dbReference type="InterPro" id="IPR013181">
    <property type="entry name" value="DUF1719"/>
</dbReference>
<name>A0A835ES82_9POAL</name>
<evidence type="ECO:0000313" key="1">
    <source>
        <dbReference type="EMBL" id="KAF8712098.1"/>
    </source>
</evidence>
<dbReference type="Proteomes" id="UP000636709">
    <property type="component" value="Unassembled WGS sequence"/>
</dbReference>
<protein>
    <submittedName>
        <fullName evidence="1">Uncharacterized protein</fullName>
    </submittedName>
</protein>
<reference evidence="1" key="1">
    <citation type="submission" date="2020-07" db="EMBL/GenBank/DDBJ databases">
        <title>Genome sequence and genetic diversity analysis of an under-domesticated orphan crop, white fonio (Digitaria exilis).</title>
        <authorList>
            <person name="Bennetzen J.L."/>
            <person name="Chen S."/>
            <person name="Ma X."/>
            <person name="Wang X."/>
            <person name="Yssel A.E.J."/>
            <person name="Chaluvadi S.R."/>
            <person name="Johnson M."/>
            <person name="Gangashetty P."/>
            <person name="Hamidou F."/>
            <person name="Sanogo M.D."/>
            <person name="Zwaenepoel A."/>
            <person name="Wallace J."/>
            <person name="Van De Peer Y."/>
            <person name="Van Deynze A."/>
        </authorList>
    </citation>
    <scope>NUCLEOTIDE SEQUENCE</scope>
    <source>
        <tissue evidence="1">Leaves</tissue>
    </source>
</reference>
<gene>
    <name evidence="1" type="ORF">HU200_028938</name>
</gene>
<evidence type="ECO:0000313" key="2">
    <source>
        <dbReference type="Proteomes" id="UP000636709"/>
    </source>
</evidence>
<dbReference type="Pfam" id="PF08224">
    <property type="entry name" value="DUF1719"/>
    <property type="match status" value="1"/>
</dbReference>
<comment type="caution">
    <text evidence="1">The sequence shown here is derived from an EMBL/GenBank/DDBJ whole genome shotgun (WGS) entry which is preliminary data.</text>
</comment>
<dbReference type="SMART" id="SM01157">
    <property type="entry name" value="DUF1719"/>
    <property type="match status" value="1"/>
</dbReference>
<dbReference type="OrthoDB" id="655353at2759"/>
<dbReference type="AlphaFoldDB" id="A0A835ES82"/>
<accession>A0A835ES82</accession>
<sequence>MAEIVGSVLVQEGLSKAVSFVLGKREEKASEAVNAERLEMAVSELAFALERTAKLPVTDVSLLHRRKMIRRAYLEGTELLNKHSPHVRHLLEGRELLGIKRCRDEAADCSAVCIYMQPVCLEGRGVKTVVTYKYRDCKMPVRSFNLVLILRLSESTDIVEIAIRCLRSMASQFQLVPDAAMGELTLLPNLEYTSHPHTRAARCYDAEIDLESYKDDSQYLRPDPICCKQNGHGPCANGVFPEQVIHFFFRCSVSVLGCSLPSSSSDGPGKDWRAPLNLTMGCMPHHVYNEQRPKESYALETYISRR</sequence>
<dbReference type="EMBL" id="JACEFO010001746">
    <property type="protein sequence ID" value="KAF8712098.1"/>
    <property type="molecule type" value="Genomic_DNA"/>
</dbReference>
<dbReference type="PANTHER" id="PTHR33377:SF4">
    <property type="entry name" value="OS07G0285800 PROTEIN"/>
    <property type="match status" value="1"/>
</dbReference>